<evidence type="ECO:0000256" key="1">
    <source>
        <dbReference type="ARBA" id="ARBA00022603"/>
    </source>
</evidence>
<dbReference type="FunFam" id="3.40.50.150:FF:000053">
    <property type="entry name" value="Release factor glutamine methyltransferase"/>
    <property type="match status" value="1"/>
</dbReference>
<feature type="binding site" evidence="5">
    <location>
        <position position="141"/>
    </location>
    <ligand>
        <name>S-adenosyl-L-methionine</name>
        <dbReference type="ChEBI" id="CHEBI:59789"/>
    </ligand>
</feature>
<proteinExistence type="inferred from homology"/>
<sequence>MKTIAQLLQRAVKQLTDSESPKLDAEVILCFLLEKDRSYLFTWDDKVMDDDIIGRFTALIMRRQAGEPVAHILGYREFWSLELEVSADTLIPRPDTEVLVEQALACMPTHACQVLDLGTGTGAIALALASESPQATVTAIEYQQSAVALARRNVKRCGFDVAVLQGSWFEPLKAGQCFDVIVSNPPYIDAHDPHLAMGDVRFEPLTALVAADNGLADLKHIISQGYQFLTVDGWLLVEHGFEQGAAVRALFTASNYHQVVTHKDYGNNDRITVGQREET</sequence>
<dbReference type="Pfam" id="PF17827">
    <property type="entry name" value="PrmC_N"/>
    <property type="match status" value="1"/>
</dbReference>
<dbReference type="Gene3D" id="1.10.8.10">
    <property type="entry name" value="DNA helicase RuvA subunit, C-terminal domain"/>
    <property type="match status" value="1"/>
</dbReference>
<comment type="function">
    <text evidence="5">Methylates the class 1 translation termination release factors RF1/PrfA and RF2/PrfB on the glutamine residue of the universally conserved GGQ motif.</text>
</comment>
<dbReference type="HAMAP" id="MF_02126">
    <property type="entry name" value="RF_methyltr_PrmC"/>
    <property type="match status" value="1"/>
</dbReference>
<comment type="similarity">
    <text evidence="5">Belongs to the protein N5-glutamine methyltransferase family. PrmC subfamily.</text>
</comment>
<dbReference type="InterPro" id="IPR040758">
    <property type="entry name" value="PrmC_N"/>
</dbReference>
<dbReference type="Pfam" id="PF05175">
    <property type="entry name" value="MTS"/>
    <property type="match status" value="1"/>
</dbReference>
<dbReference type="PANTHER" id="PTHR18895:SF74">
    <property type="entry name" value="MTRF1L RELEASE FACTOR GLUTAMINE METHYLTRANSFERASE"/>
    <property type="match status" value="1"/>
</dbReference>
<reference evidence="9" key="1">
    <citation type="submission" date="2018-05" db="EMBL/GenBank/DDBJ databases">
        <authorList>
            <person name="Cea G.-C."/>
            <person name="William W."/>
        </authorList>
    </citation>
    <scope>NUCLEOTIDE SEQUENCE [LARGE SCALE GENOMIC DNA]</scope>
    <source>
        <strain evidence="9">DB21MT 5</strain>
    </source>
</reference>
<dbReference type="InterPro" id="IPR002052">
    <property type="entry name" value="DNA_methylase_N6_adenine_CS"/>
</dbReference>
<dbReference type="InterPro" id="IPR007848">
    <property type="entry name" value="Small_mtfrase_dom"/>
</dbReference>
<name>A0A330LW41_9GAMM</name>
<dbReference type="InterPro" id="IPR019874">
    <property type="entry name" value="RF_methyltr_PrmC"/>
</dbReference>
<feature type="domain" description="Release factor glutamine methyltransferase N-terminal" evidence="7">
    <location>
        <begin position="6"/>
        <end position="74"/>
    </location>
</feature>
<dbReference type="CDD" id="cd02440">
    <property type="entry name" value="AdoMet_MTases"/>
    <property type="match status" value="1"/>
</dbReference>
<dbReference type="EC" id="2.1.1.297" evidence="5"/>
<evidence type="ECO:0000259" key="7">
    <source>
        <dbReference type="Pfam" id="PF17827"/>
    </source>
</evidence>
<dbReference type="KEGG" id="mya:MORIYA_3565"/>
<keyword evidence="1 5" id="KW-0489">Methyltransferase</keyword>
<feature type="binding site" evidence="5">
    <location>
        <position position="184"/>
    </location>
    <ligand>
        <name>S-adenosyl-L-methionine</name>
        <dbReference type="ChEBI" id="CHEBI:59789"/>
    </ligand>
</feature>
<accession>A0A330LW41</accession>
<dbReference type="GO" id="GO:0032259">
    <property type="term" value="P:methylation"/>
    <property type="evidence" value="ECO:0007669"/>
    <property type="project" value="UniProtKB-KW"/>
</dbReference>
<evidence type="ECO:0000313" key="9">
    <source>
        <dbReference type="Proteomes" id="UP000250163"/>
    </source>
</evidence>
<dbReference type="OrthoDB" id="9800643at2"/>
<keyword evidence="9" id="KW-1185">Reference proteome</keyword>
<evidence type="ECO:0000256" key="4">
    <source>
        <dbReference type="ARBA" id="ARBA00048391"/>
    </source>
</evidence>
<evidence type="ECO:0000259" key="6">
    <source>
        <dbReference type="Pfam" id="PF05175"/>
    </source>
</evidence>
<dbReference type="Gene3D" id="3.40.50.150">
    <property type="entry name" value="Vaccinia Virus protein VP39"/>
    <property type="match status" value="1"/>
</dbReference>
<dbReference type="InterPro" id="IPR050320">
    <property type="entry name" value="N5-glutamine_MTase"/>
</dbReference>
<protein>
    <recommendedName>
        <fullName evidence="5">Release factor glutamine methyltransferase</fullName>
        <shortName evidence="5">RF MTase</shortName>
        <ecNumber evidence="5">2.1.1.297</ecNumber>
    </recommendedName>
    <alternativeName>
        <fullName evidence="5">N5-glutamine methyltransferase PrmC</fullName>
    </alternativeName>
    <alternativeName>
        <fullName evidence="5">Protein-(glutamine-N5) MTase PrmC</fullName>
    </alternativeName>
    <alternativeName>
        <fullName evidence="5">Protein-glutamine N-methyltransferase PrmC</fullName>
    </alternativeName>
</protein>
<evidence type="ECO:0000256" key="3">
    <source>
        <dbReference type="ARBA" id="ARBA00022691"/>
    </source>
</evidence>
<keyword evidence="3 5" id="KW-0949">S-adenosyl-L-methionine</keyword>
<gene>
    <name evidence="5 8" type="primary">prmC</name>
    <name evidence="8" type="ORF">MORIYA_3565</name>
</gene>
<feature type="binding site" evidence="5">
    <location>
        <begin position="118"/>
        <end position="122"/>
    </location>
    <ligand>
        <name>S-adenosyl-L-methionine</name>
        <dbReference type="ChEBI" id="CHEBI:59789"/>
    </ligand>
</feature>
<evidence type="ECO:0000256" key="5">
    <source>
        <dbReference type="HAMAP-Rule" id="MF_02126"/>
    </source>
</evidence>
<comment type="catalytic activity">
    <reaction evidence="4 5">
        <text>L-glutaminyl-[peptide chain release factor] + S-adenosyl-L-methionine = N(5)-methyl-L-glutaminyl-[peptide chain release factor] + S-adenosyl-L-homocysteine + H(+)</text>
        <dbReference type="Rhea" id="RHEA:42896"/>
        <dbReference type="Rhea" id="RHEA-COMP:10271"/>
        <dbReference type="Rhea" id="RHEA-COMP:10272"/>
        <dbReference type="ChEBI" id="CHEBI:15378"/>
        <dbReference type="ChEBI" id="CHEBI:30011"/>
        <dbReference type="ChEBI" id="CHEBI:57856"/>
        <dbReference type="ChEBI" id="CHEBI:59789"/>
        <dbReference type="ChEBI" id="CHEBI:61891"/>
        <dbReference type="EC" id="2.1.1.297"/>
    </reaction>
</comment>
<dbReference type="FunFam" id="1.10.8.10:FF:000032">
    <property type="entry name" value="Release factor glutamine methyltransferase"/>
    <property type="match status" value="1"/>
</dbReference>
<evidence type="ECO:0000256" key="2">
    <source>
        <dbReference type="ARBA" id="ARBA00022679"/>
    </source>
</evidence>
<feature type="binding site" evidence="5">
    <location>
        <begin position="184"/>
        <end position="187"/>
    </location>
    <ligand>
        <name>substrate</name>
    </ligand>
</feature>
<dbReference type="InterPro" id="IPR004556">
    <property type="entry name" value="HemK-like"/>
</dbReference>
<dbReference type="GO" id="GO:0102559">
    <property type="term" value="F:peptide chain release factor N(5)-glutamine methyltransferase activity"/>
    <property type="evidence" value="ECO:0007669"/>
    <property type="project" value="UniProtKB-EC"/>
</dbReference>
<dbReference type="Proteomes" id="UP000250163">
    <property type="component" value="Chromosome MORIYA"/>
</dbReference>
<dbReference type="GO" id="GO:0003676">
    <property type="term" value="F:nucleic acid binding"/>
    <property type="evidence" value="ECO:0007669"/>
    <property type="project" value="InterPro"/>
</dbReference>
<feature type="domain" description="Methyltransferase small" evidence="6">
    <location>
        <begin position="105"/>
        <end position="192"/>
    </location>
</feature>
<dbReference type="NCBIfam" id="TIGR00536">
    <property type="entry name" value="hemK_fam"/>
    <property type="match status" value="1"/>
</dbReference>
<dbReference type="AlphaFoldDB" id="A0A330LW41"/>
<dbReference type="SUPFAM" id="SSF53335">
    <property type="entry name" value="S-adenosyl-L-methionine-dependent methyltransferases"/>
    <property type="match status" value="1"/>
</dbReference>
<organism evidence="8 9">
    <name type="scientific">Moritella yayanosii</name>
    <dbReference type="NCBI Taxonomy" id="69539"/>
    <lineage>
        <taxon>Bacteria</taxon>
        <taxon>Pseudomonadati</taxon>
        <taxon>Pseudomonadota</taxon>
        <taxon>Gammaproteobacteria</taxon>
        <taxon>Alteromonadales</taxon>
        <taxon>Moritellaceae</taxon>
        <taxon>Moritella</taxon>
    </lineage>
</organism>
<dbReference type="PANTHER" id="PTHR18895">
    <property type="entry name" value="HEMK METHYLTRANSFERASE"/>
    <property type="match status" value="1"/>
</dbReference>
<dbReference type="EMBL" id="LS483250">
    <property type="protein sequence ID" value="SQD80018.1"/>
    <property type="molecule type" value="Genomic_DNA"/>
</dbReference>
<dbReference type="PROSITE" id="PS00092">
    <property type="entry name" value="N6_MTASE"/>
    <property type="match status" value="1"/>
</dbReference>
<dbReference type="RefSeq" id="WP_112717044.1">
    <property type="nucleotide sequence ID" value="NZ_LS483250.1"/>
</dbReference>
<feature type="binding site" evidence="5">
    <location>
        <position position="168"/>
    </location>
    <ligand>
        <name>S-adenosyl-L-methionine</name>
        <dbReference type="ChEBI" id="CHEBI:59789"/>
    </ligand>
</feature>
<dbReference type="NCBIfam" id="TIGR03534">
    <property type="entry name" value="RF_mod_PrmC"/>
    <property type="match status" value="1"/>
</dbReference>
<dbReference type="InterPro" id="IPR029063">
    <property type="entry name" value="SAM-dependent_MTases_sf"/>
</dbReference>
<keyword evidence="2 5" id="KW-0808">Transferase</keyword>
<evidence type="ECO:0000313" key="8">
    <source>
        <dbReference type="EMBL" id="SQD80018.1"/>
    </source>
</evidence>